<dbReference type="InterPro" id="IPR020472">
    <property type="entry name" value="WD40_PAC1"/>
</dbReference>
<evidence type="ECO:0000259" key="13">
    <source>
        <dbReference type="Pfam" id="PF04158"/>
    </source>
</evidence>
<evidence type="ECO:0000259" key="12">
    <source>
        <dbReference type="Pfam" id="PF01728"/>
    </source>
</evidence>
<dbReference type="EC" id="2.1.1.205" evidence="9"/>
<keyword evidence="7" id="KW-0687">Ribonucleoprotein</keyword>
<feature type="repeat" description="WD" evidence="10">
    <location>
        <begin position="336"/>
        <end position="378"/>
    </location>
</feature>
<evidence type="ECO:0000256" key="3">
    <source>
        <dbReference type="ARBA" id="ARBA00022574"/>
    </source>
</evidence>
<dbReference type="SUPFAM" id="SSF53335">
    <property type="entry name" value="S-adenosyl-L-methionine-dependent methyltransferases"/>
    <property type="match status" value="1"/>
</dbReference>
<dbReference type="InterPro" id="IPR051733">
    <property type="entry name" value="WD_repeat_DCAF13/WDSOF1"/>
</dbReference>
<dbReference type="GO" id="GO:0032259">
    <property type="term" value="P:methylation"/>
    <property type="evidence" value="ECO:0007669"/>
    <property type="project" value="UniProtKB-KW"/>
</dbReference>
<evidence type="ECO:0000256" key="9">
    <source>
        <dbReference type="HAMAP-Rule" id="MF_03162"/>
    </source>
</evidence>
<comment type="catalytic activity">
    <reaction evidence="8 9">
        <text>cytidine(32)/guanosine(34) in tRNA + 2 S-adenosyl-L-methionine = 2'-O-methylcytidine(32)/2'-O-methylguanosine(34) in tRNA + 2 S-adenosyl-L-homocysteine + 2 H(+)</text>
        <dbReference type="Rhea" id="RHEA:42396"/>
        <dbReference type="Rhea" id="RHEA-COMP:10246"/>
        <dbReference type="Rhea" id="RHEA-COMP:10247"/>
        <dbReference type="ChEBI" id="CHEBI:15378"/>
        <dbReference type="ChEBI" id="CHEBI:57856"/>
        <dbReference type="ChEBI" id="CHEBI:59789"/>
        <dbReference type="ChEBI" id="CHEBI:74269"/>
        <dbReference type="ChEBI" id="CHEBI:74445"/>
        <dbReference type="ChEBI" id="CHEBI:74495"/>
        <dbReference type="ChEBI" id="CHEBI:82748"/>
        <dbReference type="EC" id="2.1.1.205"/>
    </reaction>
</comment>
<feature type="repeat" description="WD" evidence="10">
    <location>
        <begin position="379"/>
        <end position="410"/>
    </location>
</feature>
<keyword evidence="9" id="KW-0963">Cytoplasm</keyword>
<comment type="subcellular location">
    <subcellularLocation>
        <location evidence="9">Cytoplasm</location>
    </subcellularLocation>
    <subcellularLocation>
        <location evidence="1">Nucleus</location>
        <location evidence="1">Nucleolus</location>
    </subcellularLocation>
</comment>
<dbReference type="GO" id="GO:0008168">
    <property type="term" value="F:methyltransferase activity"/>
    <property type="evidence" value="ECO:0007669"/>
    <property type="project" value="UniProtKB-KW"/>
</dbReference>
<dbReference type="InterPro" id="IPR015943">
    <property type="entry name" value="WD40/YVTN_repeat-like_dom_sf"/>
</dbReference>
<dbReference type="InterPro" id="IPR001680">
    <property type="entry name" value="WD40_rpt"/>
</dbReference>
<keyword evidence="9 14" id="KW-0489">Methyltransferase</keyword>
<dbReference type="PRINTS" id="PR00320">
    <property type="entry name" value="GPROTEINBRPT"/>
</dbReference>
<dbReference type="Pfam" id="PF00400">
    <property type="entry name" value="WD40"/>
    <property type="match status" value="4"/>
</dbReference>
<dbReference type="InterPro" id="IPR015507">
    <property type="entry name" value="rRNA-MeTfrase_E"/>
</dbReference>
<feature type="repeat" description="WD" evidence="10">
    <location>
        <begin position="612"/>
        <end position="653"/>
    </location>
</feature>
<keyword evidence="6" id="KW-0539">Nucleus</keyword>
<protein>
    <recommendedName>
        <fullName evidence="9">Putative tRNA (cytidine(32)/guanosine(34)-2'-O)-methyltransferase</fullName>
        <ecNumber evidence="9">2.1.1.205</ecNumber>
    </recommendedName>
    <alternativeName>
        <fullName evidence="9">2'-O-ribose RNA methyltransferase TRM7 homolog</fullName>
    </alternativeName>
</protein>
<sequence>MGRSSKDKRDIFYRKAKEEGFRARSAFKLLQIDQEFRLFDGVTNVVDLCAAPGSWSQVCSQRLAEHPNAHIVAIDLNEILPIPGVTILRGDITSPTTIENIINACEGNKVDLVLSDGAPDVTGLHDLDQYMQQQLILAALTVSTQLLRPGGKLCAKIFRGKDVGFMYSQLRVFFDDVIVAKPQSSRNSSIESFIVCQGFHLPEGYPPILIDSTQPRYGLPPTTDSVLVPFVACGDLSGFDSDQAYLPTHNHSLLPVAPPVDPPYRESVVNLSSPPLPFFERTMKIKAISRLTPEKPILRRNIDPTLHPLARGREAQRATVAAKWDRIFAKPFVGALSGHYDGVWSLTRHPRRLNCVLSGSCDGEIRIWNTANKTTIKAFHAHEGFVRGLCFPGSGDRLLSCSDDRTIKIWRSDLWTQGDTLSQSIAALVERTKEAEEFTQLGEVLTEPTDDFDDESSEESDGETVRRPLPGSAEATAELTEVPISTILGTTAFTSLAHHWEKPQFITTGGSVDLWTEERTSPLESFAWGAESVYHAAFNRVEKDTFVTCGSDRSIVLYDLRDKTPIRKQIMHMRTNCVCWNPQEAFNFIAGNEDGNIYEYDMRKLSFARNVYKDHLDAVMSVDFCPTGRSFASGSYDRTVRMWNVGQGKSRDVYHLKRMQRVFVVTYTGDGQFVLSGSDDANVRLWKAHSSDPLYTMVGREKQKLNYLRRLQEKHKDLPEVKQISQARHLPHQLHSKVIKQRIREEADKRRVDNILRHSKPGSEKVEPERMASIVEEEQ</sequence>
<dbReference type="InterPro" id="IPR029063">
    <property type="entry name" value="SAM-dependent_MTases_sf"/>
</dbReference>
<dbReference type="EMBL" id="JARBJD010000116">
    <property type="protein sequence ID" value="KAK2951607.1"/>
    <property type="molecule type" value="Genomic_DNA"/>
</dbReference>
<keyword evidence="5" id="KW-0677">Repeat</keyword>
<feature type="repeat" description="WD" evidence="10">
    <location>
        <begin position="662"/>
        <end position="696"/>
    </location>
</feature>
<feature type="domain" description="Sof1-like protein" evidence="13">
    <location>
        <begin position="688"/>
        <end position="771"/>
    </location>
</feature>
<keyword evidence="3 10" id="KW-0853">WD repeat</keyword>
<keyword evidence="9 14" id="KW-0808">Transferase</keyword>
<feature type="region of interest" description="Disordered" evidence="11">
    <location>
        <begin position="750"/>
        <end position="779"/>
    </location>
</feature>
<dbReference type="PANTHER" id="PTHR22851">
    <property type="entry name" value="U3 SMALL NUCLEOLAR RNA U3 SNORNA ASSOCIATED PROTEIN"/>
    <property type="match status" value="1"/>
</dbReference>
<comment type="function">
    <text evidence="9">Methylates the 2'-O-ribose of nucleotides at positions 32 and 34 of the tRNA anticodon loop of substrate tRNAs.</text>
</comment>
<dbReference type="InterPro" id="IPR002877">
    <property type="entry name" value="RNA_MeTrfase_FtsJ_dom"/>
</dbReference>
<dbReference type="SUPFAM" id="SSF50978">
    <property type="entry name" value="WD40 repeat-like"/>
    <property type="match status" value="1"/>
</dbReference>
<evidence type="ECO:0000256" key="6">
    <source>
        <dbReference type="ARBA" id="ARBA00023242"/>
    </source>
</evidence>
<feature type="compositionally biased region" description="Basic and acidic residues" evidence="11">
    <location>
        <begin position="750"/>
        <end position="770"/>
    </location>
</feature>
<feature type="domain" description="Ribosomal RNA methyltransferase FtsJ" evidence="12">
    <location>
        <begin position="21"/>
        <end position="199"/>
    </location>
</feature>
<dbReference type="Proteomes" id="UP001281761">
    <property type="component" value="Unassembled WGS sequence"/>
</dbReference>
<evidence type="ECO:0000256" key="10">
    <source>
        <dbReference type="PROSITE-ProRule" id="PRU00221"/>
    </source>
</evidence>
<accession>A0ABQ9XGL8</accession>
<dbReference type="InterPro" id="IPR007287">
    <property type="entry name" value="Sof1"/>
</dbReference>
<dbReference type="PANTHER" id="PTHR22851:SF0">
    <property type="entry name" value="DDB1- AND CUL4-ASSOCIATED FACTOR 13"/>
    <property type="match status" value="1"/>
</dbReference>
<dbReference type="InterPro" id="IPR028590">
    <property type="entry name" value="RNA_methyltr_E_TRM7"/>
</dbReference>
<dbReference type="Gene3D" id="3.40.50.150">
    <property type="entry name" value="Vaccinia Virus protein VP39"/>
    <property type="match status" value="1"/>
</dbReference>
<gene>
    <name evidence="14" type="ORF">BLNAU_13491</name>
</gene>
<comment type="similarity">
    <text evidence="2">Belongs to the WD repeat DCAF13/WDSOF1 family.</text>
</comment>
<dbReference type="CDD" id="cd02440">
    <property type="entry name" value="AdoMet_MTases"/>
    <property type="match status" value="1"/>
</dbReference>
<keyword evidence="4 9" id="KW-0819">tRNA processing</keyword>
<dbReference type="HAMAP" id="MF_03162">
    <property type="entry name" value="RNA_methyltr_E_TRM7"/>
    <property type="match status" value="1"/>
</dbReference>
<keyword evidence="9" id="KW-0949">S-adenosyl-L-methionine</keyword>
<evidence type="ECO:0000256" key="5">
    <source>
        <dbReference type="ARBA" id="ARBA00022737"/>
    </source>
</evidence>
<proteinExistence type="inferred from homology"/>
<evidence type="ECO:0000256" key="1">
    <source>
        <dbReference type="ARBA" id="ARBA00004604"/>
    </source>
</evidence>
<feature type="binding site" evidence="9">
    <location>
        <position position="91"/>
    </location>
    <ligand>
        <name>S-adenosyl-L-methionine</name>
        <dbReference type="ChEBI" id="CHEBI:59789"/>
    </ligand>
</feature>
<dbReference type="InterPro" id="IPR036322">
    <property type="entry name" value="WD40_repeat_dom_sf"/>
</dbReference>
<evidence type="ECO:0000256" key="2">
    <source>
        <dbReference type="ARBA" id="ARBA00005649"/>
    </source>
</evidence>
<dbReference type="Pfam" id="PF04158">
    <property type="entry name" value="Sof1"/>
    <property type="match status" value="1"/>
</dbReference>
<evidence type="ECO:0000256" key="11">
    <source>
        <dbReference type="SAM" id="MobiDB-lite"/>
    </source>
</evidence>
<feature type="binding site" evidence="9">
    <location>
        <position position="116"/>
    </location>
    <ligand>
        <name>S-adenosyl-L-methionine</name>
        <dbReference type="ChEBI" id="CHEBI:59789"/>
    </ligand>
</feature>
<dbReference type="PROSITE" id="PS50082">
    <property type="entry name" value="WD_REPEATS_2"/>
    <property type="match status" value="4"/>
</dbReference>
<reference evidence="14 15" key="1">
    <citation type="journal article" date="2022" name="bioRxiv">
        <title>Genomics of Preaxostyla Flagellates Illuminates Evolutionary Transitions and the Path Towards Mitochondrial Loss.</title>
        <authorList>
            <person name="Novak L.V.F."/>
            <person name="Treitli S.C."/>
            <person name="Pyrih J."/>
            <person name="Halakuc P."/>
            <person name="Pipaliya S.V."/>
            <person name="Vacek V."/>
            <person name="Brzon O."/>
            <person name="Soukal P."/>
            <person name="Eme L."/>
            <person name="Dacks J.B."/>
            <person name="Karnkowska A."/>
            <person name="Elias M."/>
            <person name="Hampl V."/>
        </authorList>
    </citation>
    <scope>NUCLEOTIDE SEQUENCE [LARGE SCALE GENOMIC DNA]</scope>
    <source>
        <strain evidence="14">NAU3</strain>
        <tissue evidence="14">Gut</tissue>
    </source>
</reference>
<feature type="compositionally biased region" description="Acidic residues" evidence="11">
    <location>
        <begin position="448"/>
        <end position="462"/>
    </location>
</feature>
<feature type="active site" description="Proton acceptor" evidence="9">
    <location>
        <position position="156"/>
    </location>
</feature>
<comment type="similarity">
    <text evidence="9">Belongs to the class I-like SAM-binding methyltransferase superfamily. RNA methyltransferase RlmE family. TRM7 subfamily.</text>
</comment>
<evidence type="ECO:0000256" key="4">
    <source>
        <dbReference type="ARBA" id="ARBA00022694"/>
    </source>
</evidence>
<feature type="binding site" evidence="9">
    <location>
        <position position="55"/>
    </location>
    <ligand>
        <name>S-adenosyl-L-methionine</name>
        <dbReference type="ChEBI" id="CHEBI:59789"/>
    </ligand>
</feature>
<feature type="region of interest" description="Disordered" evidence="11">
    <location>
        <begin position="441"/>
        <end position="475"/>
    </location>
</feature>
<organism evidence="14 15">
    <name type="scientific">Blattamonas nauphoetae</name>
    <dbReference type="NCBI Taxonomy" id="2049346"/>
    <lineage>
        <taxon>Eukaryota</taxon>
        <taxon>Metamonada</taxon>
        <taxon>Preaxostyla</taxon>
        <taxon>Oxymonadida</taxon>
        <taxon>Blattamonas</taxon>
    </lineage>
</organism>
<dbReference type="Gene3D" id="2.130.10.10">
    <property type="entry name" value="YVTN repeat-like/Quinoprotein amine dehydrogenase"/>
    <property type="match status" value="2"/>
</dbReference>
<evidence type="ECO:0000256" key="8">
    <source>
        <dbReference type="ARBA" id="ARBA00048902"/>
    </source>
</evidence>
<evidence type="ECO:0000313" key="15">
    <source>
        <dbReference type="Proteomes" id="UP001281761"/>
    </source>
</evidence>
<evidence type="ECO:0000256" key="7">
    <source>
        <dbReference type="ARBA" id="ARBA00023274"/>
    </source>
</evidence>
<name>A0ABQ9XGL8_9EUKA</name>
<evidence type="ECO:0000313" key="14">
    <source>
        <dbReference type="EMBL" id="KAK2951607.1"/>
    </source>
</evidence>
<dbReference type="Pfam" id="PF01728">
    <property type="entry name" value="FtsJ"/>
    <property type="match status" value="1"/>
</dbReference>
<keyword evidence="15" id="KW-1185">Reference proteome</keyword>
<feature type="binding site" evidence="9">
    <location>
        <position position="75"/>
    </location>
    <ligand>
        <name>S-adenosyl-L-methionine</name>
        <dbReference type="ChEBI" id="CHEBI:59789"/>
    </ligand>
</feature>
<dbReference type="SMART" id="SM00320">
    <property type="entry name" value="WD40"/>
    <property type="match status" value="6"/>
</dbReference>
<comment type="caution">
    <text evidence="14">The sequence shown here is derived from an EMBL/GenBank/DDBJ whole genome shotgun (WGS) entry which is preliminary data.</text>
</comment>
<dbReference type="PROSITE" id="PS50294">
    <property type="entry name" value="WD_REPEATS_REGION"/>
    <property type="match status" value="3"/>
</dbReference>
<feature type="binding site" evidence="9">
    <location>
        <position position="53"/>
    </location>
    <ligand>
        <name>S-adenosyl-L-methionine</name>
        <dbReference type="ChEBI" id="CHEBI:59789"/>
    </ligand>
</feature>
<dbReference type="HAMAP" id="MF_01547">
    <property type="entry name" value="RNA_methyltr_E"/>
    <property type="match status" value="1"/>
</dbReference>